<organism evidence="2 3">
    <name type="scientific">Cajanus cajan</name>
    <name type="common">Pigeon pea</name>
    <name type="synonym">Cajanus indicus</name>
    <dbReference type="NCBI Taxonomy" id="3821"/>
    <lineage>
        <taxon>Eukaryota</taxon>
        <taxon>Viridiplantae</taxon>
        <taxon>Streptophyta</taxon>
        <taxon>Embryophyta</taxon>
        <taxon>Tracheophyta</taxon>
        <taxon>Spermatophyta</taxon>
        <taxon>Magnoliopsida</taxon>
        <taxon>eudicotyledons</taxon>
        <taxon>Gunneridae</taxon>
        <taxon>Pentapetalae</taxon>
        <taxon>rosids</taxon>
        <taxon>fabids</taxon>
        <taxon>Fabales</taxon>
        <taxon>Fabaceae</taxon>
        <taxon>Papilionoideae</taxon>
        <taxon>50 kb inversion clade</taxon>
        <taxon>NPAAA clade</taxon>
        <taxon>indigoferoid/millettioid clade</taxon>
        <taxon>Phaseoleae</taxon>
        <taxon>Cajanus</taxon>
    </lineage>
</organism>
<accession>A0A151QLR8</accession>
<protein>
    <recommendedName>
        <fullName evidence="4">Chromo domain-containing protein</fullName>
    </recommendedName>
</protein>
<dbReference type="SUPFAM" id="SSF54160">
    <property type="entry name" value="Chromo domain-like"/>
    <property type="match status" value="1"/>
</dbReference>
<feature type="region of interest" description="Disordered" evidence="1">
    <location>
        <begin position="1"/>
        <end position="35"/>
    </location>
</feature>
<dbReference type="Gramene" id="C.cajan_44060.t">
    <property type="protein sequence ID" value="C.cajan_44060.t.cds1"/>
    <property type="gene ID" value="C.cajan_44060"/>
</dbReference>
<evidence type="ECO:0000313" key="2">
    <source>
        <dbReference type="EMBL" id="KYP31247.1"/>
    </source>
</evidence>
<sequence>MSQLKRHVGETPVSSSLPTDSDDVMGGKEPERILDRTTVKRGNNVVTKVLVKWKHQLIEDATREFFFDLKKYPDFNP</sequence>
<dbReference type="InterPro" id="IPR016197">
    <property type="entry name" value="Chromo-like_dom_sf"/>
</dbReference>
<name>A0A151QLR8_CAJCA</name>
<reference evidence="2" key="1">
    <citation type="journal article" date="2012" name="Nat. Biotechnol.">
        <title>Draft genome sequence of pigeonpea (Cajanus cajan), an orphan legume crop of resource-poor farmers.</title>
        <authorList>
            <person name="Varshney R.K."/>
            <person name="Chen W."/>
            <person name="Li Y."/>
            <person name="Bharti A.K."/>
            <person name="Saxena R.K."/>
            <person name="Schlueter J.A."/>
            <person name="Donoghue M.T."/>
            <person name="Azam S."/>
            <person name="Fan G."/>
            <person name="Whaley A.M."/>
            <person name="Farmer A.D."/>
            <person name="Sheridan J."/>
            <person name="Iwata A."/>
            <person name="Tuteja R."/>
            <person name="Penmetsa R.V."/>
            <person name="Wu W."/>
            <person name="Upadhyaya H.D."/>
            <person name="Yang S.P."/>
            <person name="Shah T."/>
            <person name="Saxena K.B."/>
            <person name="Michael T."/>
            <person name="McCombie W.R."/>
            <person name="Yang B."/>
            <person name="Zhang G."/>
            <person name="Yang H."/>
            <person name="Wang J."/>
            <person name="Spillane C."/>
            <person name="Cook D.R."/>
            <person name="May G.D."/>
            <person name="Xu X."/>
            <person name="Jackson S.A."/>
        </authorList>
    </citation>
    <scope>NUCLEOTIDE SEQUENCE [LARGE SCALE GENOMIC DNA]</scope>
</reference>
<evidence type="ECO:0000313" key="3">
    <source>
        <dbReference type="Proteomes" id="UP000075243"/>
    </source>
</evidence>
<evidence type="ECO:0008006" key="4">
    <source>
        <dbReference type="Google" id="ProtNLM"/>
    </source>
</evidence>
<evidence type="ECO:0000256" key="1">
    <source>
        <dbReference type="SAM" id="MobiDB-lite"/>
    </source>
</evidence>
<feature type="compositionally biased region" description="Basic and acidic residues" evidence="1">
    <location>
        <begin position="25"/>
        <end position="35"/>
    </location>
</feature>
<gene>
    <name evidence="2" type="ORF">KK1_048600</name>
</gene>
<dbReference type="EMBL" id="KQ486221">
    <property type="protein sequence ID" value="KYP31247.1"/>
    <property type="molecule type" value="Genomic_DNA"/>
</dbReference>
<proteinExistence type="predicted"/>
<keyword evidence="3" id="KW-1185">Reference proteome</keyword>
<dbReference type="Proteomes" id="UP000075243">
    <property type="component" value="Unassembled WGS sequence"/>
</dbReference>
<dbReference type="AlphaFoldDB" id="A0A151QLR8"/>